<protein>
    <submittedName>
        <fullName evidence="5">NUDIX hydrolase</fullName>
    </submittedName>
</protein>
<dbReference type="GeneID" id="42364678"/>
<keyword evidence="6" id="KW-1185">Reference proteome</keyword>
<accession>A0A5Q0UF62</accession>
<dbReference type="PANTHER" id="PTHR43046:SF12">
    <property type="entry name" value="GDP-MANNOSE MANNOSYL HYDROLASE"/>
    <property type="match status" value="1"/>
</dbReference>
<reference evidence="6" key="1">
    <citation type="submission" date="2019-05" db="EMBL/GenBank/DDBJ databases">
        <title>Candidatus Nanohalobium constans, a novel model system to study the DPANN nano-sized archaea: genomic and physiological characterization of a nanoarchaeon co-cultured with its chitinotrophic host.</title>
        <authorList>
            <person name="La Cono V."/>
            <person name="Arcadi E."/>
            <person name="Crisafi F."/>
            <person name="Denaro R."/>
            <person name="La Spada G."/>
            <person name="Messina E."/>
            <person name="Smedile F."/>
            <person name="Toshchakov S.V."/>
            <person name="Shevchenko M.A."/>
            <person name="Golyshin P.N."/>
            <person name="Golyshina O.V."/>
            <person name="Ferrer M."/>
            <person name="Rohde M."/>
            <person name="Mushegian A."/>
            <person name="Sorokin D.Y."/>
            <person name="Giuliano L."/>
            <person name="Yakimov M.M."/>
        </authorList>
    </citation>
    <scope>NUCLEOTIDE SEQUENCE [LARGE SCALE GENOMIC DNA]</scope>
    <source>
        <strain evidence="6">LC1Nh</strain>
    </source>
</reference>
<proteinExistence type="predicted"/>
<name>A0A5Q0UF62_9ARCH</name>
<dbReference type="Proteomes" id="UP000377803">
    <property type="component" value="Chromosome"/>
</dbReference>
<evidence type="ECO:0000259" key="4">
    <source>
        <dbReference type="PROSITE" id="PS51462"/>
    </source>
</evidence>
<dbReference type="RefSeq" id="WP_153549937.1">
    <property type="nucleotide sequence ID" value="NZ_CP040089.1"/>
</dbReference>
<comment type="cofactor">
    <cofactor evidence="1">
        <name>Mg(2+)</name>
        <dbReference type="ChEBI" id="CHEBI:18420"/>
    </cofactor>
</comment>
<dbReference type="InterPro" id="IPR020476">
    <property type="entry name" value="Nudix_hydrolase"/>
</dbReference>
<dbReference type="PROSITE" id="PS51462">
    <property type="entry name" value="NUDIX"/>
    <property type="match status" value="1"/>
</dbReference>
<dbReference type="SUPFAM" id="SSF55811">
    <property type="entry name" value="Nudix"/>
    <property type="match status" value="1"/>
</dbReference>
<dbReference type="GO" id="GO:0016787">
    <property type="term" value="F:hydrolase activity"/>
    <property type="evidence" value="ECO:0007669"/>
    <property type="project" value="UniProtKB-KW"/>
</dbReference>
<gene>
    <name evidence="5" type="ORF">LC1Nh_0295</name>
</gene>
<sequence length="138" mass="16133">MTEEYAVPATGALILNDRNEIFLMKSPKWENQWLVPGGKVEKGDSMKETIRKEIREETNLEVTDIEFLEVKDGGNPDDFERDTHFIFLNFVCRAESEDVELDQREAVEYKWIDPREALNSINLNNSTADFIRNYLEKD</sequence>
<keyword evidence="3" id="KW-0460">Magnesium</keyword>
<evidence type="ECO:0000313" key="6">
    <source>
        <dbReference type="Proteomes" id="UP000377803"/>
    </source>
</evidence>
<dbReference type="Pfam" id="PF00293">
    <property type="entry name" value="NUDIX"/>
    <property type="match status" value="1"/>
</dbReference>
<evidence type="ECO:0000256" key="1">
    <source>
        <dbReference type="ARBA" id="ARBA00001946"/>
    </source>
</evidence>
<dbReference type="PRINTS" id="PR00502">
    <property type="entry name" value="NUDIXFAMILY"/>
</dbReference>
<dbReference type="PANTHER" id="PTHR43046">
    <property type="entry name" value="GDP-MANNOSE MANNOSYL HYDROLASE"/>
    <property type="match status" value="1"/>
</dbReference>
<dbReference type="OrthoDB" id="40462at2157"/>
<keyword evidence="2 5" id="KW-0378">Hydrolase</keyword>
<feature type="domain" description="Nudix hydrolase" evidence="4">
    <location>
        <begin position="5"/>
        <end position="135"/>
    </location>
</feature>
<dbReference type="KEGG" id="ncon:LC1Nh_0295"/>
<organism evidence="5 6">
    <name type="scientific">Candidatus Nanohalobium constans</name>
    <dbReference type="NCBI Taxonomy" id="2565781"/>
    <lineage>
        <taxon>Archaea</taxon>
        <taxon>Candidatus Nanohalarchaeota</taxon>
        <taxon>Candidatus Nanohalobia</taxon>
        <taxon>Candidatus Nanohalobiales</taxon>
        <taxon>Candidatus Nanohalobiaceae</taxon>
        <taxon>Candidatus Nanohalobium</taxon>
    </lineage>
</organism>
<dbReference type="InterPro" id="IPR000086">
    <property type="entry name" value="NUDIX_hydrolase_dom"/>
</dbReference>
<evidence type="ECO:0000256" key="3">
    <source>
        <dbReference type="ARBA" id="ARBA00022842"/>
    </source>
</evidence>
<evidence type="ECO:0000313" key="5">
    <source>
        <dbReference type="EMBL" id="QGA80198.1"/>
    </source>
</evidence>
<dbReference type="AlphaFoldDB" id="A0A5Q0UF62"/>
<dbReference type="Gene3D" id="3.90.79.10">
    <property type="entry name" value="Nucleoside Triphosphate Pyrophosphohydrolase"/>
    <property type="match status" value="1"/>
</dbReference>
<dbReference type="InterPro" id="IPR015797">
    <property type="entry name" value="NUDIX_hydrolase-like_dom_sf"/>
</dbReference>
<evidence type="ECO:0000256" key="2">
    <source>
        <dbReference type="ARBA" id="ARBA00022801"/>
    </source>
</evidence>
<dbReference type="EMBL" id="CP040089">
    <property type="protein sequence ID" value="QGA80198.1"/>
    <property type="molecule type" value="Genomic_DNA"/>
</dbReference>